<organism evidence="1 2">
    <name type="scientific">Flavobacterium kingsejongi</name>
    <dbReference type="NCBI Taxonomy" id="1678728"/>
    <lineage>
        <taxon>Bacteria</taxon>
        <taxon>Pseudomonadati</taxon>
        <taxon>Bacteroidota</taxon>
        <taxon>Flavobacteriia</taxon>
        <taxon>Flavobacteriales</taxon>
        <taxon>Flavobacteriaceae</taxon>
        <taxon>Flavobacterium</taxon>
    </lineage>
</organism>
<sequence length="243" mass="27657">MKLQQISLNRLQYVESGQFINRFLTDFDSLGLDPSEDPEFQLSYDSLKEQAVVYELALMQIRAKAASGALAQLDQVRDQKFATLRQALLVHRYTDDPAEKSAYTLLRIVLKTYRDLIRMNFEAETLAINTLISTLRSAQYLPAIQTLGMENHITVLETANEAFKGMFDSRSTETITTTVYDTKMLRKTILNTYTELAQYCAIMAKRKNTPYYNQIVTAINHGRKYYADILAHRSGVADATPDA</sequence>
<name>A0A2S1LKP3_9FLAO</name>
<protein>
    <submittedName>
        <fullName evidence="1">Uncharacterized protein</fullName>
    </submittedName>
</protein>
<dbReference type="Proteomes" id="UP000244677">
    <property type="component" value="Chromosome"/>
</dbReference>
<dbReference type="Pfam" id="PF19775">
    <property type="entry name" value="DUF6261"/>
    <property type="match status" value="1"/>
</dbReference>
<evidence type="ECO:0000313" key="2">
    <source>
        <dbReference type="Proteomes" id="UP000244677"/>
    </source>
</evidence>
<dbReference type="InterPro" id="IPR046228">
    <property type="entry name" value="DUF6261"/>
</dbReference>
<dbReference type="EMBL" id="CP020919">
    <property type="protein sequence ID" value="AWG24353.1"/>
    <property type="molecule type" value="Genomic_DNA"/>
</dbReference>
<reference evidence="1 2" key="1">
    <citation type="submission" date="2017-04" db="EMBL/GenBank/DDBJ databases">
        <title>Complete genome sequence of Flavobacterium kingsejong AJ004.</title>
        <authorList>
            <person name="Lee P.C."/>
        </authorList>
    </citation>
    <scope>NUCLEOTIDE SEQUENCE [LARGE SCALE GENOMIC DNA]</scope>
    <source>
        <strain evidence="1 2">AJ004</strain>
    </source>
</reference>
<dbReference type="RefSeq" id="WP_108735999.1">
    <property type="nucleotide sequence ID" value="NZ_CP020919.1"/>
</dbReference>
<accession>A0A2S1LKP3</accession>
<dbReference type="KEGG" id="fki:FK004_03465"/>
<evidence type="ECO:0000313" key="1">
    <source>
        <dbReference type="EMBL" id="AWG24353.1"/>
    </source>
</evidence>
<keyword evidence="2" id="KW-1185">Reference proteome</keyword>
<dbReference type="AlphaFoldDB" id="A0A2S1LKP3"/>
<gene>
    <name evidence="1" type="ORF">FK004_03465</name>
</gene>
<proteinExistence type="predicted"/>
<dbReference type="OrthoDB" id="2233316at2"/>